<evidence type="ECO:0000313" key="2">
    <source>
        <dbReference type="Proteomes" id="UP001500133"/>
    </source>
</evidence>
<protein>
    <submittedName>
        <fullName evidence="1">Type I-F CRISPR-associated endoribonuclease Cas6/Csy4</fullName>
    </submittedName>
</protein>
<evidence type="ECO:0000313" key="1">
    <source>
        <dbReference type="EMBL" id="GAA3902194.1"/>
    </source>
</evidence>
<dbReference type="InterPro" id="IPR013396">
    <property type="entry name" value="CRISPR-assoc_prot_Csy4"/>
</dbReference>
<dbReference type="EMBL" id="BAAAZT010000042">
    <property type="protein sequence ID" value="GAA3902194.1"/>
    <property type="molecule type" value="Genomic_DNA"/>
</dbReference>
<sequence length="183" mass="21330">MTHYMDIRLRPDPEFPEVFLLRALYSKLHRVLFDLDANDIGVSFPQHRVGVKARTMGNHLRLHGSRERLEKLAQTGWLNGMRDHVMVSDIAQVPESARHVVVRRRQFNTGSESRAKRYAKRHGISMEEARTLYQKPAARRIELPYVQFNSRSTQEQFCLFIEHGKPKETSVEGTFNHYGLRAC</sequence>
<accession>A0ABP7LHU5</accession>
<dbReference type="Gene3D" id="3.30.70.2540">
    <property type="entry name" value="CRISPR-associated endoribonuclease Cas6/Csy4"/>
    <property type="match status" value="1"/>
</dbReference>
<gene>
    <name evidence="1" type="primary">cas6f</name>
    <name evidence="1" type="ORF">GCM10022228_10910</name>
</gene>
<keyword evidence="2" id="KW-1185">Reference proteome</keyword>
<comment type="caution">
    <text evidence="1">The sequence shown here is derived from an EMBL/GenBank/DDBJ whole genome shotgun (WGS) entry which is preliminary data.</text>
</comment>
<proteinExistence type="predicted"/>
<organism evidence="1 2">
    <name type="scientific">Halomonas cibimaris</name>
    <dbReference type="NCBI Taxonomy" id="657012"/>
    <lineage>
        <taxon>Bacteria</taxon>
        <taxon>Pseudomonadati</taxon>
        <taxon>Pseudomonadota</taxon>
        <taxon>Gammaproteobacteria</taxon>
        <taxon>Oceanospirillales</taxon>
        <taxon>Halomonadaceae</taxon>
        <taxon>Halomonas</taxon>
    </lineage>
</organism>
<reference evidence="2" key="1">
    <citation type="journal article" date="2019" name="Int. J. Syst. Evol. Microbiol.">
        <title>The Global Catalogue of Microorganisms (GCM) 10K type strain sequencing project: providing services to taxonomists for standard genome sequencing and annotation.</title>
        <authorList>
            <consortium name="The Broad Institute Genomics Platform"/>
            <consortium name="The Broad Institute Genome Sequencing Center for Infectious Disease"/>
            <person name="Wu L."/>
            <person name="Ma J."/>
        </authorList>
    </citation>
    <scope>NUCLEOTIDE SEQUENCE [LARGE SCALE GENOMIC DNA]</scope>
    <source>
        <strain evidence="2">JCM 16914</strain>
    </source>
</reference>
<name>A0ABP7LHU5_9GAMM</name>
<dbReference type="InterPro" id="IPR042564">
    <property type="entry name" value="CRISPR-Cas6/Csy4_sf"/>
</dbReference>
<dbReference type="CDD" id="cd09739">
    <property type="entry name" value="Cas6_I-F"/>
    <property type="match status" value="1"/>
</dbReference>
<dbReference type="NCBIfam" id="TIGR02563">
    <property type="entry name" value="cas_Csy4"/>
    <property type="match status" value="1"/>
</dbReference>
<dbReference type="RefSeq" id="WP_344703130.1">
    <property type="nucleotide sequence ID" value="NZ_BAAAZT010000042.1"/>
</dbReference>
<dbReference type="Pfam" id="PF09618">
    <property type="entry name" value="Cas_Csy4"/>
    <property type="match status" value="1"/>
</dbReference>
<dbReference type="Proteomes" id="UP001500133">
    <property type="component" value="Unassembled WGS sequence"/>
</dbReference>